<feature type="compositionally biased region" description="Basic and acidic residues" evidence="6">
    <location>
        <begin position="201"/>
        <end position="220"/>
    </location>
</feature>
<feature type="region of interest" description="Disordered" evidence="6">
    <location>
        <begin position="168"/>
        <end position="271"/>
    </location>
</feature>
<protein>
    <recommendedName>
        <fullName evidence="2">histidine kinase</fullName>
        <ecNumber evidence="2">2.7.13.3</ecNumber>
    </recommendedName>
</protein>
<dbReference type="PROSITE" id="PS50110">
    <property type="entry name" value="RESPONSE_REGULATORY"/>
    <property type="match status" value="1"/>
</dbReference>
<feature type="compositionally biased region" description="Low complexity" evidence="6">
    <location>
        <begin position="255"/>
        <end position="271"/>
    </location>
</feature>
<evidence type="ECO:0000256" key="4">
    <source>
        <dbReference type="ARBA" id="ARBA00022777"/>
    </source>
</evidence>
<feature type="non-terminal residue" evidence="9">
    <location>
        <position position="1"/>
    </location>
</feature>
<dbReference type="Pfam" id="PF02518">
    <property type="entry name" value="HATPase_c"/>
    <property type="match status" value="1"/>
</dbReference>
<dbReference type="PANTHER" id="PTHR43047:SF69">
    <property type="entry name" value="HISTIDINE KINASE CONTAINING CHEY-HOMOLOGOUS RECEIVER DOMAIN-RELATED"/>
    <property type="match status" value="1"/>
</dbReference>
<keyword evidence="4" id="KW-0418">Kinase</keyword>
<dbReference type="SMART" id="SM00387">
    <property type="entry name" value="HATPase_c"/>
    <property type="match status" value="1"/>
</dbReference>
<evidence type="ECO:0000313" key="9">
    <source>
        <dbReference type="EMBL" id="CEM50267.1"/>
    </source>
</evidence>
<dbReference type="PANTHER" id="PTHR43047">
    <property type="entry name" value="TWO-COMPONENT HISTIDINE PROTEIN KINASE"/>
    <property type="match status" value="1"/>
</dbReference>
<dbReference type="InterPro" id="IPR001789">
    <property type="entry name" value="Sig_transdc_resp-reg_receiver"/>
</dbReference>
<dbReference type="PROSITE" id="PS50109">
    <property type="entry name" value="HIS_KIN"/>
    <property type="match status" value="1"/>
</dbReference>
<dbReference type="Gene3D" id="3.30.565.10">
    <property type="entry name" value="Histidine kinase-like ATPase, C-terminal domain"/>
    <property type="match status" value="1"/>
</dbReference>
<feature type="domain" description="Histidine kinase" evidence="7">
    <location>
        <begin position="1"/>
        <end position="165"/>
    </location>
</feature>
<feature type="domain" description="Response regulatory" evidence="8">
    <location>
        <begin position="319"/>
        <end position="450"/>
    </location>
</feature>
<dbReference type="InterPro" id="IPR011006">
    <property type="entry name" value="CheY-like_superfamily"/>
</dbReference>
<dbReference type="CDD" id="cd17546">
    <property type="entry name" value="REC_hyHK_CKI1_RcsC-like"/>
    <property type="match status" value="1"/>
</dbReference>
<organism evidence="9">
    <name type="scientific">Chromera velia CCMP2878</name>
    <dbReference type="NCBI Taxonomy" id="1169474"/>
    <lineage>
        <taxon>Eukaryota</taxon>
        <taxon>Sar</taxon>
        <taxon>Alveolata</taxon>
        <taxon>Colpodellida</taxon>
        <taxon>Chromeraceae</taxon>
        <taxon>Chromera</taxon>
    </lineage>
</organism>
<dbReference type="VEuPathDB" id="CryptoDB:Cvel_34320"/>
<accession>A0A0G4I0B2</accession>
<dbReference type="SUPFAM" id="SSF52172">
    <property type="entry name" value="CheY-like"/>
    <property type="match status" value="1"/>
</dbReference>
<proteinExistence type="predicted"/>
<dbReference type="SMART" id="SM00448">
    <property type="entry name" value="REC"/>
    <property type="match status" value="1"/>
</dbReference>
<evidence type="ECO:0000256" key="6">
    <source>
        <dbReference type="SAM" id="MobiDB-lite"/>
    </source>
</evidence>
<dbReference type="InterPro" id="IPR036890">
    <property type="entry name" value="HATPase_C_sf"/>
</dbReference>
<dbReference type="InterPro" id="IPR003594">
    <property type="entry name" value="HATPase_dom"/>
</dbReference>
<dbReference type="GO" id="GO:0000155">
    <property type="term" value="F:phosphorelay sensor kinase activity"/>
    <property type="evidence" value="ECO:0007669"/>
    <property type="project" value="TreeGrafter"/>
</dbReference>
<name>A0A0G4I0B2_9ALVE</name>
<dbReference type="Gene3D" id="3.40.50.2300">
    <property type="match status" value="1"/>
</dbReference>
<reference evidence="9" key="1">
    <citation type="submission" date="2014-11" db="EMBL/GenBank/DDBJ databases">
        <authorList>
            <person name="Otto D Thomas"/>
            <person name="Naeem Raeece"/>
        </authorList>
    </citation>
    <scope>NUCLEOTIDE SEQUENCE</scope>
</reference>
<dbReference type="InterPro" id="IPR004358">
    <property type="entry name" value="Sig_transdc_His_kin-like_C"/>
</dbReference>
<sequence>AVGNFLSNARKFSPPKGKITFRLEVLEVASSNLKKSVSRGTTPHAAQMPECFLPSSGPEEEGEGEGAVVGEGWEVTQRDDGSPQWIRLRLSVVDEGRGVAPEDQDKLFRPYSQIRAGEQQKGGGTGLGLCISKVFVEAHCGGKIGFRSEGAGLGSEFFLEFEGPLLIEDPSGNVSVAQRGKGEGGTSKKGRDQGAKVSGRRTKEEESTESAESKREEKSPKTMSRRSKGGTPKEKEEKGQQGGGDSAEARKGEASLQLPLKPSPESSPSSFQLSAETFIQKFGGGGGLATPARTPATFRSSAGNVSVSNLQKLKKWTADVLVVDDNAVVQMAMSMALKRLGLSVEVSEDGSDAVARFQEKGERYRLVLIDRNMPNLEGPPAITAIQNFLKEETEGQSERSSKSSTVTVPVFIGLTGQTEAVEDFHTAGAADVLFKPVTQKVLRATLEKLRFLPLHAIVKI</sequence>
<dbReference type="InterPro" id="IPR005467">
    <property type="entry name" value="His_kinase_dom"/>
</dbReference>
<feature type="modified residue" description="4-aspartylphosphate" evidence="5">
    <location>
        <position position="370"/>
    </location>
</feature>
<comment type="catalytic activity">
    <reaction evidence="1">
        <text>ATP + protein L-histidine = ADP + protein N-phospho-L-histidine.</text>
        <dbReference type="EC" id="2.7.13.3"/>
    </reaction>
</comment>
<dbReference type="GO" id="GO:0005886">
    <property type="term" value="C:plasma membrane"/>
    <property type="evidence" value="ECO:0007669"/>
    <property type="project" value="TreeGrafter"/>
</dbReference>
<dbReference type="GO" id="GO:0009927">
    <property type="term" value="F:histidine phosphotransfer kinase activity"/>
    <property type="evidence" value="ECO:0007669"/>
    <property type="project" value="TreeGrafter"/>
</dbReference>
<keyword evidence="5" id="KW-0597">Phosphoprotein</keyword>
<dbReference type="EC" id="2.7.13.3" evidence="2"/>
<dbReference type="EMBL" id="CDMZ01004609">
    <property type="protein sequence ID" value="CEM50267.1"/>
    <property type="molecule type" value="Genomic_DNA"/>
</dbReference>
<evidence type="ECO:0000256" key="1">
    <source>
        <dbReference type="ARBA" id="ARBA00000085"/>
    </source>
</evidence>
<evidence type="ECO:0000259" key="8">
    <source>
        <dbReference type="PROSITE" id="PS50110"/>
    </source>
</evidence>
<evidence type="ECO:0000256" key="3">
    <source>
        <dbReference type="ARBA" id="ARBA00022679"/>
    </source>
</evidence>
<dbReference type="PRINTS" id="PR00344">
    <property type="entry name" value="BCTRLSENSOR"/>
</dbReference>
<gene>
    <name evidence="9" type="ORF">Cvel_34320</name>
</gene>
<evidence type="ECO:0000256" key="5">
    <source>
        <dbReference type="PROSITE-ProRule" id="PRU00169"/>
    </source>
</evidence>
<keyword evidence="3" id="KW-0808">Transferase</keyword>
<dbReference type="AlphaFoldDB" id="A0A0G4I0B2"/>
<dbReference type="SUPFAM" id="SSF55874">
    <property type="entry name" value="ATPase domain of HSP90 chaperone/DNA topoisomerase II/histidine kinase"/>
    <property type="match status" value="1"/>
</dbReference>
<evidence type="ECO:0000256" key="2">
    <source>
        <dbReference type="ARBA" id="ARBA00012438"/>
    </source>
</evidence>
<evidence type="ECO:0000259" key="7">
    <source>
        <dbReference type="PROSITE" id="PS50109"/>
    </source>
</evidence>
<dbReference type="Pfam" id="PF00072">
    <property type="entry name" value="Response_reg"/>
    <property type="match status" value="1"/>
</dbReference>